<accession>A0ABR0Q5S4</accession>
<protein>
    <recommendedName>
        <fullName evidence="3">DUF4283 domain-containing protein</fullName>
    </recommendedName>
</protein>
<name>A0ABR0Q5S4_GOSAR</name>
<dbReference type="Proteomes" id="UP001358586">
    <property type="component" value="Chromosome 5"/>
</dbReference>
<keyword evidence="2" id="KW-1185">Reference proteome</keyword>
<evidence type="ECO:0008006" key="3">
    <source>
        <dbReference type="Google" id="ProtNLM"/>
    </source>
</evidence>
<proteinExistence type="predicted"/>
<evidence type="ECO:0000313" key="2">
    <source>
        <dbReference type="Proteomes" id="UP001358586"/>
    </source>
</evidence>
<comment type="caution">
    <text evidence="1">The sequence shown here is derived from an EMBL/GenBank/DDBJ whole genome shotgun (WGS) entry which is preliminary data.</text>
</comment>
<evidence type="ECO:0000313" key="1">
    <source>
        <dbReference type="EMBL" id="KAK5834422.1"/>
    </source>
</evidence>
<reference evidence="1 2" key="1">
    <citation type="submission" date="2023-03" db="EMBL/GenBank/DDBJ databases">
        <title>WGS of Gossypium arboreum.</title>
        <authorList>
            <person name="Yu D."/>
        </authorList>
    </citation>
    <scope>NUCLEOTIDE SEQUENCE [LARGE SCALE GENOMIC DNA]</scope>
    <source>
        <tissue evidence="1">Leaf</tissue>
    </source>
</reference>
<organism evidence="1 2">
    <name type="scientific">Gossypium arboreum</name>
    <name type="common">Tree cotton</name>
    <name type="synonym">Gossypium nanking</name>
    <dbReference type="NCBI Taxonomy" id="29729"/>
    <lineage>
        <taxon>Eukaryota</taxon>
        <taxon>Viridiplantae</taxon>
        <taxon>Streptophyta</taxon>
        <taxon>Embryophyta</taxon>
        <taxon>Tracheophyta</taxon>
        <taxon>Spermatophyta</taxon>
        <taxon>Magnoliopsida</taxon>
        <taxon>eudicotyledons</taxon>
        <taxon>Gunneridae</taxon>
        <taxon>Pentapetalae</taxon>
        <taxon>rosids</taxon>
        <taxon>malvids</taxon>
        <taxon>Malvales</taxon>
        <taxon>Malvaceae</taxon>
        <taxon>Malvoideae</taxon>
        <taxon>Gossypium</taxon>
    </lineage>
</organism>
<gene>
    <name evidence="1" type="ORF">PVK06_018300</name>
</gene>
<dbReference type="EMBL" id="JARKNE010000005">
    <property type="protein sequence ID" value="KAK5834422.1"/>
    <property type="molecule type" value="Genomic_DNA"/>
</dbReference>
<sequence length="92" mass="10981">MEEGLAALSLTGREAAAWQFYCEINLDRFLDESPWTFNNHLLLFHRIKERDDPMALPLFWVDFWVQIHDLPMGLMSETMARQFRDFLGQFLE</sequence>